<keyword evidence="4" id="KW-1185">Reference proteome</keyword>
<dbReference type="EMBL" id="NQWI01000001">
    <property type="protein sequence ID" value="PDW05051.1"/>
    <property type="molecule type" value="Genomic_DNA"/>
</dbReference>
<evidence type="ECO:0000256" key="1">
    <source>
        <dbReference type="ARBA" id="ARBA00023125"/>
    </source>
</evidence>
<dbReference type="GO" id="GO:0003677">
    <property type="term" value="F:DNA binding"/>
    <property type="evidence" value="ECO:0007669"/>
    <property type="project" value="UniProtKB-KW"/>
</dbReference>
<comment type="caution">
    <text evidence="3">The sequence shown here is derived from an EMBL/GenBank/DDBJ whole genome shotgun (WGS) entry which is preliminary data.</text>
</comment>
<reference evidence="4" key="1">
    <citation type="submission" date="2017-08" db="EMBL/GenBank/DDBJ databases">
        <authorList>
            <person name="Grouzdev D.S."/>
            <person name="Gaisin V.A."/>
            <person name="Rysina M.S."/>
            <person name="Gorlenko V.M."/>
        </authorList>
    </citation>
    <scope>NUCLEOTIDE SEQUENCE [LARGE SCALE GENOMIC DNA]</scope>
    <source>
        <strain evidence="4">Kir15-3F</strain>
    </source>
</reference>
<protein>
    <recommendedName>
        <fullName evidence="2">Integrase SAM-like N-terminal domain-containing protein</fullName>
    </recommendedName>
</protein>
<evidence type="ECO:0000313" key="4">
    <source>
        <dbReference type="Proteomes" id="UP000220527"/>
    </source>
</evidence>
<dbReference type="Proteomes" id="UP000220527">
    <property type="component" value="Unassembled WGS sequence"/>
</dbReference>
<sequence>MDDAREVLHARHDAYRSKQHSIDWMRRFILFHQQRPPRAMGRPKNKALLIHLFTEQHVAASMQNQFRSTILFHYRYVLEIPVEVPVGVLTARTSRCLPFVFTRAEVRAVPAHLHGSRLLMAQRDNSVGRAVCASNAGSWQIAVPAGAYPVALVYGGSRAAHSGCGRRDRPAVADYP</sequence>
<dbReference type="AlphaFoldDB" id="A0A2A6RQ54"/>
<dbReference type="Gene3D" id="1.10.150.130">
    <property type="match status" value="1"/>
</dbReference>
<accession>A0A2A6RQ54</accession>
<feature type="domain" description="Integrase SAM-like N-terminal" evidence="2">
    <location>
        <begin position="2"/>
        <end position="82"/>
    </location>
</feature>
<dbReference type="GO" id="GO:0015074">
    <property type="term" value="P:DNA integration"/>
    <property type="evidence" value="ECO:0007669"/>
    <property type="project" value="InterPro"/>
</dbReference>
<evidence type="ECO:0000313" key="3">
    <source>
        <dbReference type="EMBL" id="PDW05051.1"/>
    </source>
</evidence>
<dbReference type="RefSeq" id="WP_097642071.1">
    <property type="nucleotide sequence ID" value="NZ_NQWI01000001.1"/>
</dbReference>
<dbReference type="OrthoDB" id="9801717at2"/>
<proteinExistence type="predicted"/>
<evidence type="ECO:0000259" key="2">
    <source>
        <dbReference type="Pfam" id="PF13495"/>
    </source>
</evidence>
<keyword evidence="1" id="KW-0238">DNA-binding</keyword>
<gene>
    <name evidence="3" type="ORF">CJ255_00220</name>
</gene>
<dbReference type="InterPro" id="IPR004107">
    <property type="entry name" value="Integrase_SAM-like_N"/>
</dbReference>
<dbReference type="InterPro" id="IPR010998">
    <property type="entry name" value="Integrase_recombinase_N"/>
</dbReference>
<dbReference type="Pfam" id="PF13495">
    <property type="entry name" value="Phage_int_SAM_4"/>
    <property type="match status" value="1"/>
</dbReference>
<organism evidence="3 4">
    <name type="scientific">Candidatus Viridilinea mediisalina</name>
    <dbReference type="NCBI Taxonomy" id="2024553"/>
    <lineage>
        <taxon>Bacteria</taxon>
        <taxon>Bacillati</taxon>
        <taxon>Chloroflexota</taxon>
        <taxon>Chloroflexia</taxon>
        <taxon>Chloroflexales</taxon>
        <taxon>Chloroflexineae</taxon>
        <taxon>Oscillochloridaceae</taxon>
        <taxon>Candidatus Viridilinea</taxon>
    </lineage>
</organism>
<name>A0A2A6RQ54_9CHLR</name>